<dbReference type="KEGG" id="spu:105439732"/>
<reference evidence="2" key="2">
    <citation type="submission" date="2021-01" db="UniProtKB">
        <authorList>
            <consortium name="EnsemblMetazoa"/>
        </authorList>
    </citation>
    <scope>IDENTIFICATION</scope>
</reference>
<reference evidence="3" key="1">
    <citation type="submission" date="2015-02" db="EMBL/GenBank/DDBJ databases">
        <title>Genome sequencing for Strongylocentrotus purpuratus.</title>
        <authorList>
            <person name="Murali S."/>
            <person name="Liu Y."/>
            <person name="Vee V."/>
            <person name="English A."/>
            <person name="Wang M."/>
            <person name="Skinner E."/>
            <person name="Han Y."/>
            <person name="Muzny D.M."/>
            <person name="Worley K.C."/>
            <person name="Gibbs R.A."/>
        </authorList>
    </citation>
    <scope>NUCLEOTIDE SEQUENCE</scope>
</reference>
<dbReference type="Pfam" id="PF00791">
    <property type="entry name" value="ZU5"/>
    <property type="match status" value="1"/>
</dbReference>
<protein>
    <recommendedName>
        <fullName evidence="1">ZU5 domain-containing protein</fullName>
    </recommendedName>
</protein>
<keyword evidence="3" id="KW-1185">Reference proteome</keyword>
<name>A0A7M7PHT1_STRPU</name>
<sequence>MQIQQESDDDITPAEALIQFLINQGSKVDIKDNEGFTPVQYAREERIRQMVLRSLSEDDVHTFRDLPIARSTEIHRIIGCEGGILHLDSCDITMSIPPGTVQAGSCHNVSIALVTDDPPPIREREFLTGHGIGITFPAQWRYSKNQPITLSLPHAATLLNSNDVHTDIIWKQTKSTSG</sequence>
<dbReference type="Gene3D" id="2.60.220.30">
    <property type="match status" value="1"/>
</dbReference>
<dbReference type="PANTHER" id="PTHR12582">
    <property type="entry name" value="NETRIN RECEPTOR UNC5"/>
    <property type="match status" value="1"/>
</dbReference>
<dbReference type="AlphaFoldDB" id="A0A7M7PHT1"/>
<dbReference type="RefSeq" id="XP_030851672.1">
    <property type="nucleotide sequence ID" value="XM_030995812.1"/>
</dbReference>
<dbReference type="InterPro" id="IPR037936">
    <property type="entry name" value="UNC5A-D"/>
</dbReference>
<evidence type="ECO:0000313" key="2">
    <source>
        <dbReference type="EnsemblMetazoa" id="XP_030851672"/>
    </source>
</evidence>
<proteinExistence type="predicted"/>
<dbReference type="InterPro" id="IPR036770">
    <property type="entry name" value="Ankyrin_rpt-contain_sf"/>
</dbReference>
<evidence type="ECO:0000259" key="1">
    <source>
        <dbReference type="PROSITE" id="PS51145"/>
    </source>
</evidence>
<dbReference type="GO" id="GO:0005042">
    <property type="term" value="F:netrin receptor activity"/>
    <property type="evidence" value="ECO:0007669"/>
    <property type="project" value="InterPro"/>
</dbReference>
<accession>A0A7M7PHT1</accession>
<dbReference type="InParanoid" id="A0A7M7PHT1"/>
<dbReference type="GeneID" id="105439732"/>
<dbReference type="Gene3D" id="1.25.40.20">
    <property type="entry name" value="Ankyrin repeat-containing domain"/>
    <property type="match status" value="1"/>
</dbReference>
<feature type="domain" description="ZU5" evidence="1">
    <location>
        <begin position="72"/>
        <end position="178"/>
    </location>
</feature>
<dbReference type="PANTHER" id="PTHR12582:SF41">
    <property type="entry name" value="UNC5C-LIKE PROTEIN"/>
    <property type="match status" value="1"/>
</dbReference>
<dbReference type="GO" id="GO:0016020">
    <property type="term" value="C:membrane"/>
    <property type="evidence" value="ECO:0007669"/>
    <property type="project" value="InterPro"/>
</dbReference>
<evidence type="ECO:0000313" key="3">
    <source>
        <dbReference type="Proteomes" id="UP000007110"/>
    </source>
</evidence>
<dbReference type="PROSITE" id="PS51145">
    <property type="entry name" value="ZU5"/>
    <property type="match status" value="1"/>
</dbReference>
<dbReference type="InterPro" id="IPR000906">
    <property type="entry name" value="ZU5_dom"/>
</dbReference>
<dbReference type="OMA" id="QAGSCHN"/>
<organism evidence="2 3">
    <name type="scientific">Strongylocentrotus purpuratus</name>
    <name type="common">Purple sea urchin</name>
    <dbReference type="NCBI Taxonomy" id="7668"/>
    <lineage>
        <taxon>Eukaryota</taxon>
        <taxon>Metazoa</taxon>
        <taxon>Echinodermata</taxon>
        <taxon>Eleutherozoa</taxon>
        <taxon>Echinozoa</taxon>
        <taxon>Echinoidea</taxon>
        <taxon>Euechinoidea</taxon>
        <taxon>Echinacea</taxon>
        <taxon>Camarodonta</taxon>
        <taxon>Echinidea</taxon>
        <taxon>Strongylocentrotidae</taxon>
        <taxon>Strongylocentrotus</taxon>
    </lineage>
</organism>
<dbReference type="Proteomes" id="UP000007110">
    <property type="component" value="Unassembled WGS sequence"/>
</dbReference>
<dbReference type="EnsemblMetazoa" id="XM_030995812">
    <property type="protein sequence ID" value="XP_030851672"/>
    <property type="gene ID" value="LOC105439732"/>
</dbReference>